<accession>A0A9W7J7V4</accession>
<reference evidence="2" key="1">
    <citation type="submission" date="2023-05" db="EMBL/GenBank/DDBJ databases">
        <title>Genome and transcriptome analyses reveal genes involved in the formation of fine ridges on petal epidermal cells in Hibiscus trionum.</title>
        <authorList>
            <person name="Koshimizu S."/>
            <person name="Masuda S."/>
            <person name="Ishii T."/>
            <person name="Shirasu K."/>
            <person name="Hoshino A."/>
            <person name="Arita M."/>
        </authorList>
    </citation>
    <scope>NUCLEOTIDE SEQUENCE</scope>
    <source>
        <strain evidence="2">Hamamatsu line</strain>
    </source>
</reference>
<keyword evidence="1" id="KW-0175">Coiled coil</keyword>
<evidence type="ECO:0000256" key="1">
    <source>
        <dbReference type="SAM" id="Coils"/>
    </source>
</evidence>
<sequence length="182" mass="20501">METQSPTPPPKPLKLDDYRSNVDISCPFRSVKEADEKITWCSCKEDDQESNRQGVIDMLKKLEAELKETKTELRLLKERGTEMEIALASLNAELHRGMSKLAQAEAEAAAAKRAAPPTLRKTTLGFELMKRMGNQLTGCEMKCHFEGKMKRKLLKKPMVPLVGNWIFKNSSKPSASSQLCFN</sequence>
<protein>
    <submittedName>
        <fullName evidence="2">Uncharacterized protein</fullName>
    </submittedName>
</protein>
<gene>
    <name evidence="2" type="ORF">HRI_004494400</name>
</gene>
<dbReference type="EMBL" id="BSYR01000050">
    <property type="protein sequence ID" value="GMJ08252.1"/>
    <property type="molecule type" value="Genomic_DNA"/>
</dbReference>
<dbReference type="OrthoDB" id="10464387at2759"/>
<proteinExistence type="predicted"/>
<name>A0A9W7J7V4_HIBTR</name>
<feature type="coiled-coil region" evidence="1">
    <location>
        <begin position="52"/>
        <end position="114"/>
    </location>
</feature>
<comment type="caution">
    <text evidence="2">The sequence shown here is derived from an EMBL/GenBank/DDBJ whole genome shotgun (WGS) entry which is preliminary data.</text>
</comment>
<keyword evidence="3" id="KW-1185">Reference proteome</keyword>
<dbReference type="Proteomes" id="UP001165190">
    <property type="component" value="Unassembled WGS sequence"/>
</dbReference>
<evidence type="ECO:0000313" key="3">
    <source>
        <dbReference type="Proteomes" id="UP001165190"/>
    </source>
</evidence>
<organism evidence="2 3">
    <name type="scientific">Hibiscus trionum</name>
    <name type="common">Flower of an hour</name>
    <dbReference type="NCBI Taxonomy" id="183268"/>
    <lineage>
        <taxon>Eukaryota</taxon>
        <taxon>Viridiplantae</taxon>
        <taxon>Streptophyta</taxon>
        <taxon>Embryophyta</taxon>
        <taxon>Tracheophyta</taxon>
        <taxon>Spermatophyta</taxon>
        <taxon>Magnoliopsida</taxon>
        <taxon>eudicotyledons</taxon>
        <taxon>Gunneridae</taxon>
        <taxon>Pentapetalae</taxon>
        <taxon>rosids</taxon>
        <taxon>malvids</taxon>
        <taxon>Malvales</taxon>
        <taxon>Malvaceae</taxon>
        <taxon>Malvoideae</taxon>
        <taxon>Hibiscus</taxon>
    </lineage>
</organism>
<dbReference type="AlphaFoldDB" id="A0A9W7J7V4"/>
<evidence type="ECO:0000313" key="2">
    <source>
        <dbReference type="EMBL" id="GMJ08252.1"/>
    </source>
</evidence>